<dbReference type="AlphaFoldDB" id="A0A7Y9ID80"/>
<dbReference type="Proteomes" id="UP000569914">
    <property type="component" value="Unassembled WGS sequence"/>
</dbReference>
<dbReference type="SUPFAM" id="SSF53850">
    <property type="entry name" value="Periplasmic binding protein-like II"/>
    <property type="match status" value="1"/>
</dbReference>
<dbReference type="RefSeq" id="WP_179757133.1">
    <property type="nucleotide sequence ID" value="NZ_JACCBU010000001.1"/>
</dbReference>
<evidence type="ECO:0000313" key="2">
    <source>
        <dbReference type="EMBL" id="NYE74660.1"/>
    </source>
</evidence>
<protein>
    <submittedName>
        <fullName evidence="2">sn-glycerol 3-phosphate transport system substrate-binding protein</fullName>
    </submittedName>
</protein>
<gene>
    <name evidence="2" type="ORF">BKA15_005989</name>
</gene>
<keyword evidence="3" id="KW-1185">Reference proteome</keyword>
<dbReference type="PANTHER" id="PTHR43649:SF30">
    <property type="entry name" value="ABC TRANSPORTER SUBSTRATE-BINDING PROTEIN"/>
    <property type="match status" value="1"/>
</dbReference>
<dbReference type="PANTHER" id="PTHR43649">
    <property type="entry name" value="ARABINOSE-BINDING PROTEIN-RELATED"/>
    <property type="match status" value="1"/>
</dbReference>
<dbReference type="Pfam" id="PF13416">
    <property type="entry name" value="SBP_bac_8"/>
    <property type="match status" value="1"/>
</dbReference>
<feature type="chain" id="PRO_5038546599" evidence="1">
    <location>
        <begin position="32"/>
        <end position="457"/>
    </location>
</feature>
<dbReference type="InterPro" id="IPR006311">
    <property type="entry name" value="TAT_signal"/>
</dbReference>
<evidence type="ECO:0000256" key="1">
    <source>
        <dbReference type="SAM" id="SignalP"/>
    </source>
</evidence>
<evidence type="ECO:0000313" key="3">
    <source>
        <dbReference type="Proteomes" id="UP000569914"/>
    </source>
</evidence>
<dbReference type="Gene3D" id="3.40.190.10">
    <property type="entry name" value="Periplasmic binding protein-like II"/>
    <property type="match status" value="1"/>
</dbReference>
<proteinExistence type="predicted"/>
<dbReference type="InterPro" id="IPR050490">
    <property type="entry name" value="Bact_solute-bd_prot1"/>
</dbReference>
<accession>A0A7Y9ID80</accession>
<dbReference type="InterPro" id="IPR006059">
    <property type="entry name" value="SBP"/>
</dbReference>
<keyword evidence="1" id="KW-0732">Signal</keyword>
<sequence length="457" mass="49937">MTRFTTSTLSRRSMLSVMGLTGAAAALSACGAPGASTEGAVNNAYKQADLQIPQQYQGRTPVLFWSPWTAGPQDAITEMFRQFNESQTDIVAVTESQESYQVLNQKLTAALQARQVPDVVAFPELQWLQFYFSGVFAELDPYFTSDWSLDAYLDAYVGEGIAGGKTYVVPFARSNPLFYFNRELFARAGLPEEGPKTWDDLAEYGPELAKITVSGKPLQTMAFGATDNWFGQAGVWAFGGSFSKDYEITVDEAPAVEWLEWQRSFIHEQKLGYMAKAAMTDYTTGLVAACHGSTASLRGAMQAAKFDIGVAFMLGKKSERTQVPTGGSGLSIIKAESKDRQDAAAELFKFLAKPEIAAYWHASTGYVPITKAAHDTSIVKDLVKEDPNFGVALDQLPNAKTADRITWFQAATDQISGAMARVYGDNVPAAEALTGIRPRLEEIMADNREDLERVVTS</sequence>
<dbReference type="EMBL" id="JACCBU010000001">
    <property type="protein sequence ID" value="NYE74660.1"/>
    <property type="molecule type" value="Genomic_DNA"/>
</dbReference>
<dbReference type="PROSITE" id="PS51257">
    <property type="entry name" value="PROKAR_LIPOPROTEIN"/>
    <property type="match status" value="1"/>
</dbReference>
<comment type="caution">
    <text evidence="2">The sequence shown here is derived from an EMBL/GenBank/DDBJ whole genome shotgun (WGS) entry which is preliminary data.</text>
</comment>
<reference evidence="2 3" key="1">
    <citation type="submission" date="2020-07" db="EMBL/GenBank/DDBJ databases">
        <title>Sequencing the genomes of 1000 actinobacteria strains.</title>
        <authorList>
            <person name="Klenk H.-P."/>
        </authorList>
    </citation>
    <scope>NUCLEOTIDE SEQUENCE [LARGE SCALE GENOMIC DNA]</scope>
    <source>
        <strain evidence="2 3">DSM 22083</strain>
    </source>
</reference>
<dbReference type="CDD" id="cd14748">
    <property type="entry name" value="PBP2_UgpB"/>
    <property type="match status" value="1"/>
</dbReference>
<name>A0A7Y9ID80_9ACTN</name>
<organism evidence="2 3">
    <name type="scientific">Microlunatus parietis</name>
    <dbReference type="NCBI Taxonomy" id="682979"/>
    <lineage>
        <taxon>Bacteria</taxon>
        <taxon>Bacillati</taxon>
        <taxon>Actinomycetota</taxon>
        <taxon>Actinomycetes</taxon>
        <taxon>Propionibacteriales</taxon>
        <taxon>Propionibacteriaceae</taxon>
        <taxon>Microlunatus</taxon>
    </lineage>
</organism>
<feature type="signal peptide" evidence="1">
    <location>
        <begin position="1"/>
        <end position="31"/>
    </location>
</feature>
<dbReference type="PROSITE" id="PS51318">
    <property type="entry name" value="TAT"/>
    <property type="match status" value="1"/>
</dbReference>